<evidence type="ECO:0000313" key="2">
    <source>
        <dbReference type="EMBL" id="BCT76943.1"/>
    </source>
</evidence>
<keyword evidence="3" id="KW-1185">Reference proteome</keyword>
<dbReference type="Proteomes" id="UP001319861">
    <property type="component" value="Chromosome"/>
</dbReference>
<name>A0ABN6FM95_SINCY</name>
<organism evidence="2 3">
    <name type="scientific">Sinomonas cyclohexanicum</name>
    <name type="common">Corynebacterium cyclohexanicum</name>
    <dbReference type="NCBI Taxonomy" id="322009"/>
    <lineage>
        <taxon>Bacteria</taxon>
        <taxon>Bacillati</taxon>
        <taxon>Actinomycetota</taxon>
        <taxon>Actinomycetes</taxon>
        <taxon>Micrococcales</taxon>
        <taxon>Micrococcaceae</taxon>
        <taxon>Sinomonas</taxon>
    </lineage>
</organism>
<sequence length="104" mass="11487">MAVLVWITILFRYVPWLAWPLTIGLVGLVVWGVVKRKRRRAKQQRPVSAAATLAVSVPFGPEDTVDSIALKLIEAASRRGQRVSVAEARRVAEVELGKARGERA</sequence>
<proteinExistence type="predicted"/>
<keyword evidence="1" id="KW-1133">Transmembrane helix</keyword>
<reference evidence="2 3" key="1">
    <citation type="journal article" date="2021" name="J. Biosci. Bioeng.">
        <title>Identification and characterization of a chc gene cluster responsible for the aromatization pathway of cyclohexanecarboxylate degradation in Sinomonas cyclohexanicum ATCC 51369.</title>
        <authorList>
            <person name="Yamamoto T."/>
            <person name="Hasegawa Y."/>
            <person name="Lau P.C.K."/>
            <person name="Iwaki H."/>
        </authorList>
    </citation>
    <scope>NUCLEOTIDE SEQUENCE [LARGE SCALE GENOMIC DNA]</scope>
    <source>
        <strain evidence="2 3">ATCC 51369</strain>
    </source>
</reference>
<feature type="transmembrane region" description="Helical" evidence="1">
    <location>
        <begin position="16"/>
        <end position="34"/>
    </location>
</feature>
<accession>A0ABN6FM95</accession>
<keyword evidence="1" id="KW-0472">Membrane</keyword>
<dbReference type="EMBL" id="AP024525">
    <property type="protein sequence ID" value="BCT76943.1"/>
    <property type="molecule type" value="Genomic_DNA"/>
</dbReference>
<protein>
    <submittedName>
        <fullName evidence="2">Uncharacterized protein</fullName>
    </submittedName>
</protein>
<gene>
    <name evidence="2" type="ORF">SCMU_27850</name>
</gene>
<evidence type="ECO:0000313" key="3">
    <source>
        <dbReference type="Proteomes" id="UP001319861"/>
    </source>
</evidence>
<evidence type="ECO:0000256" key="1">
    <source>
        <dbReference type="SAM" id="Phobius"/>
    </source>
</evidence>
<keyword evidence="1" id="KW-0812">Transmembrane</keyword>